<dbReference type="GO" id="GO:0021612">
    <property type="term" value="P:facial nerve structural organization"/>
    <property type="evidence" value="ECO:0007669"/>
    <property type="project" value="Ensembl"/>
</dbReference>
<keyword evidence="11" id="KW-0010">Activator</keyword>
<dbReference type="InterPro" id="IPR013087">
    <property type="entry name" value="Znf_C2H2_type"/>
</dbReference>
<name>A0A8C6VEV1_NAJNA</name>
<dbReference type="FunFam" id="3.30.160.60:FF:000092">
    <property type="entry name" value="Early growth response protein 3"/>
    <property type="match status" value="1"/>
</dbReference>
<evidence type="ECO:0000313" key="19">
    <source>
        <dbReference type="Proteomes" id="UP000694559"/>
    </source>
</evidence>
<comment type="similarity">
    <text evidence="3 15">Belongs to the EGR C2H2-type zinc-finger protein family.</text>
</comment>
<evidence type="ECO:0000256" key="1">
    <source>
        <dbReference type="ARBA" id="ARBA00004123"/>
    </source>
</evidence>
<evidence type="ECO:0000256" key="2">
    <source>
        <dbReference type="ARBA" id="ARBA00004496"/>
    </source>
</evidence>
<dbReference type="SUPFAM" id="SSF57667">
    <property type="entry name" value="beta-beta-alpha zinc fingers"/>
    <property type="match status" value="2"/>
</dbReference>
<dbReference type="GO" id="GO:0035284">
    <property type="term" value="P:brain segmentation"/>
    <property type="evidence" value="ECO:0007669"/>
    <property type="project" value="Ensembl"/>
</dbReference>
<dbReference type="GO" id="GO:0005737">
    <property type="term" value="C:cytoplasm"/>
    <property type="evidence" value="ECO:0007669"/>
    <property type="project" value="UniProtKB-SubCell"/>
</dbReference>
<evidence type="ECO:0000256" key="11">
    <source>
        <dbReference type="ARBA" id="ARBA00023159"/>
    </source>
</evidence>
<dbReference type="PANTHER" id="PTHR23235">
    <property type="entry name" value="KRUEPPEL-LIKE TRANSCRIPTION FACTOR"/>
    <property type="match status" value="1"/>
</dbReference>
<dbReference type="OMA" id="QCQRELH"/>
<dbReference type="InterPro" id="IPR036236">
    <property type="entry name" value="Znf_C2H2_sf"/>
</dbReference>
<dbReference type="GO" id="GO:0010467">
    <property type="term" value="P:gene expression"/>
    <property type="evidence" value="ECO:0007669"/>
    <property type="project" value="Ensembl"/>
</dbReference>
<dbReference type="GO" id="GO:0035914">
    <property type="term" value="P:skeletal muscle cell differentiation"/>
    <property type="evidence" value="ECO:0007669"/>
    <property type="project" value="Ensembl"/>
</dbReference>
<keyword evidence="6" id="KW-0677">Repeat</keyword>
<dbReference type="GO" id="GO:0014040">
    <property type="term" value="P:positive regulation of Schwann cell differentiation"/>
    <property type="evidence" value="ECO:0007669"/>
    <property type="project" value="Ensembl"/>
</dbReference>
<reference evidence="18" key="1">
    <citation type="submission" date="2025-08" db="UniProtKB">
        <authorList>
            <consortium name="Ensembl"/>
        </authorList>
    </citation>
    <scope>IDENTIFICATION</scope>
</reference>
<evidence type="ECO:0000256" key="3">
    <source>
        <dbReference type="ARBA" id="ARBA00005682"/>
    </source>
</evidence>
<dbReference type="GO" id="GO:0021660">
    <property type="term" value="P:rhombomere 3 formation"/>
    <property type="evidence" value="ECO:0007669"/>
    <property type="project" value="Ensembl"/>
</dbReference>
<dbReference type="GO" id="GO:0008270">
    <property type="term" value="F:zinc ion binding"/>
    <property type="evidence" value="ECO:0007669"/>
    <property type="project" value="UniProtKB-KW"/>
</dbReference>
<keyword evidence="10 15" id="KW-0238">DNA-binding</keyword>
<dbReference type="GO" id="GO:0000978">
    <property type="term" value="F:RNA polymerase II cis-regulatory region sequence-specific DNA binding"/>
    <property type="evidence" value="ECO:0007669"/>
    <property type="project" value="Ensembl"/>
</dbReference>
<dbReference type="PROSITE" id="PS50157">
    <property type="entry name" value="ZINC_FINGER_C2H2_2"/>
    <property type="match status" value="3"/>
</dbReference>
<evidence type="ECO:0000256" key="12">
    <source>
        <dbReference type="ARBA" id="ARBA00023163"/>
    </source>
</evidence>
<organism evidence="18 19">
    <name type="scientific">Naja naja</name>
    <name type="common">Indian cobra</name>
    <dbReference type="NCBI Taxonomy" id="35670"/>
    <lineage>
        <taxon>Eukaryota</taxon>
        <taxon>Metazoa</taxon>
        <taxon>Chordata</taxon>
        <taxon>Craniata</taxon>
        <taxon>Vertebrata</taxon>
        <taxon>Euteleostomi</taxon>
        <taxon>Lepidosauria</taxon>
        <taxon>Squamata</taxon>
        <taxon>Bifurcata</taxon>
        <taxon>Unidentata</taxon>
        <taxon>Episquamata</taxon>
        <taxon>Toxicofera</taxon>
        <taxon>Serpentes</taxon>
        <taxon>Colubroidea</taxon>
        <taxon>Elapidae</taxon>
        <taxon>Elapinae</taxon>
        <taxon>Naja</taxon>
    </lineage>
</organism>
<accession>A0A8C6VEV1</accession>
<evidence type="ECO:0000256" key="15">
    <source>
        <dbReference type="RuleBase" id="RU363046"/>
    </source>
</evidence>
<dbReference type="OrthoDB" id="8197458at2759"/>
<dbReference type="GO" id="GO:0003682">
    <property type="term" value="F:chromatin binding"/>
    <property type="evidence" value="ECO:0007669"/>
    <property type="project" value="Ensembl"/>
</dbReference>
<dbReference type="Pfam" id="PF11928">
    <property type="entry name" value="DUF3446"/>
    <property type="match status" value="1"/>
</dbReference>
<gene>
    <name evidence="18" type="primary">EGR2</name>
</gene>
<dbReference type="GO" id="GO:0061665">
    <property type="term" value="F:SUMO ligase activity"/>
    <property type="evidence" value="ECO:0007669"/>
    <property type="project" value="Ensembl"/>
</dbReference>
<comment type="subcellular location">
    <subcellularLocation>
        <location evidence="2">Cytoplasm</location>
    </subcellularLocation>
    <subcellularLocation>
        <location evidence="1 15">Nucleus</location>
    </subcellularLocation>
</comment>
<feature type="domain" description="C2H2-type" evidence="17">
    <location>
        <begin position="342"/>
        <end position="371"/>
    </location>
</feature>
<evidence type="ECO:0000256" key="4">
    <source>
        <dbReference type="ARBA" id="ARBA00022490"/>
    </source>
</evidence>
<evidence type="ECO:0000256" key="7">
    <source>
        <dbReference type="ARBA" id="ARBA00022771"/>
    </source>
</evidence>
<keyword evidence="19" id="KW-1185">Reference proteome</keyword>
<feature type="region of interest" description="Disordered" evidence="16">
    <location>
        <begin position="313"/>
        <end position="343"/>
    </location>
</feature>
<dbReference type="GO" id="GO:0008045">
    <property type="term" value="P:motor neuron axon guidance"/>
    <property type="evidence" value="ECO:0007669"/>
    <property type="project" value="Ensembl"/>
</dbReference>
<keyword evidence="4" id="KW-0963">Cytoplasm</keyword>
<protein>
    <submittedName>
        <fullName evidence="18">Early growth response 2</fullName>
    </submittedName>
</protein>
<dbReference type="GO" id="GO:0031643">
    <property type="term" value="P:positive regulation of myelination"/>
    <property type="evidence" value="ECO:0007669"/>
    <property type="project" value="Ensembl"/>
</dbReference>
<dbReference type="GO" id="GO:0021659">
    <property type="term" value="P:rhombomere 3 structural organization"/>
    <property type="evidence" value="ECO:0007669"/>
    <property type="project" value="Ensembl"/>
</dbReference>
<keyword evidence="7 14" id="KW-0863">Zinc-finger</keyword>
<dbReference type="Ensembl" id="ENSNNAT00000004886.1">
    <property type="protein sequence ID" value="ENSNNAP00000004673.1"/>
    <property type="gene ID" value="ENSNNAG00000003126.1"/>
</dbReference>
<dbReference type="GO" id="GO:0006611">
    <property type="term" value="P:protein export from nucleus"/>
    <property type="evidence" value="ECO:0007669"/>
    <property type="project" value="Ensembl"/>
</dbReference>
<dbReference type="GO" id="GO:0021665">
    <property type="term" value="P:rhombomere 5 structural organization"/>
    <property type="evidence" value="ECO:0007669"/>
    <property type="project" value="Ensembl"/>
</dbReference>
<feature type="domain" description="C2H2-type" evidence="17">
    <location>
        <begin position="400"/>
        <end position="427"/>
    </location>
</feature>
<feature type="region of interest" description="Disordered" evidence="16">
    <location>
        <begin position="427"/>
        <end position="464"/>
    </location>
</feature>
<dbReference type="AlphaFoldDB" id="A0A8C6VEV1"/>
<dbReference type="Gene3D" id="3.30.160.60">
    <property type="entry name" value="Classic Zinc Finger"/>
    <property type="match status" value="3"/>
</dbReference>
<dbReference type="GO" id="GO:0045444">
    <property type="term" value="P:fat cell differentiation"/>
    <property type="evidence" value="ECO:0007669"/>
    <property type="project" value="Ensembl"/>
</dbReference>
<dbReference type="GO" id="GO:0061629">
    <property type="term" value="F:RNA polymerase II-specific DNA-binding transcription factor binding"/>
    <property type="evidence" value="ECO:0007669"/>
    <property type="project" value="Ensembl"/>
</dbReference>
<evidence type="ECO:0000256" key="8">
    <source>
        <dbReference type="ARBA" id="ARBA00022833"/>
    </source>
</evidence>
<evidence type="ECO:0000256" key="5">
    <source>
        <dbReference type="ARBA" id="ARBA00022723"/>
    </source>
</evidence>
<keyword evidence="5 15" id="KW-0479">Metal-binding</keyword>
<evidence type="ECO:0000256" key="10">
    <source>
        <dbReference type="ARBA" id="ARBA00023125"/>
    </source>
</evidence>
<dbReference type="SMART" id="SM00355">
    <property type="entry name" value="ZnF_C2H2"/>
    <property type="match status" value="3"/>
</dbReference>
<dbReference type="PROSITE" id="PS00028">
    <property type="entry name" value="ZINC_FINGER_C2H2_1"/>
    <property type="match status" value="3"/>
</dbReference>
<dbReference type="Pfam" id="PF00096">
    <property type="entry name" value="zf-C2H2"/>
    <property type="match status" value="3"/>
</dbReference>
<evidence type="ECO:0000259" key="17">
    <source>
        <dbReference type="PROSITE" id="PS50157"/>
    </source>
</evidence>
<dbReference type="GO" id="GO:0021666">
    <property type="term" value="P:rhombomere 5 formation"/>
    <property type="evidence" value="ECO:0007669"/>
    <property type="project" value="Ensembl"/>
</dbReference>
<dbReference type="GO" id="GO:0042552">
    <property type="term" value="P:myelination"/>
    <property type="evidence" value="ECO:0007669"/>
    <property type="project" value="Ensembl"/>
</dbReference>
<dbReference type="GO" id="GO:0001228">
    <property type="term" value="F:DNA-binding transcription activator activity, RNA polymerase II-specific"/>
    <property type="evidence" value="ECO:0007669"/>
    <property type="project" value="Ensembl"/>
</dbReference>
<keyword evidence="9 15" id="KW-0805">Transcription regulation</keyword>
<evidence type="ECO:0000256" key="13">
    <source>
        <dbReference type="ARBA" id="ARBA00023242"/>
    </source>
</evidence>
<proteinExistence type="inferred from homology"/>
<dbReference type="GO" id="GO:0030278">
    <property type="term" value="P:regulation of ossification"/>
    <property type="evidence" value="ECO:0007669"/>
    <property type="project" value="Ensembl"/>
</dbReference>
<dbReference type="GeneTree" id="ENSGT00940000158394"/>
<feature type="domain" description="C2H2-type" evidence="17">
    <location>
        <begin position="372"/>
        <end position="399"/>
    </location>
</feature>
<dbReference type="GO" id="GO:0016925">
    <property type="term" value="P:protein sumoylation"/>
    <property type="evidence" value="ECO:0007669"/>
    <property type="project" value="Ensembl"/>
</dbReference>
<dbReference type="GO" id="GO:0014037">
    <property type="term" value="P:Schwann cell differentiation"/>
    <property type="evidence" value="ECO:0007669"/>
    <property type="project" value="Ensembl"/>
</dbReference>
<evidence type="ECO:0000256" key="9">
    <source>
        <dbReference type="ARBA" id="ARBA00023015"/>
    </source>
</evidence>
<feature type="region of interest" description="Disordered" evidence="16">
    <location>
        <begin position="190"/>
        <end position="226"/>
    </location>
</feature>
<evidence type="ECO:0000313" key="18">
    <source>
        <dbReference type="Ensembl" id="ENSNNAP00000004673.1"/>
    </source>
</evidence>
<dbReference type="InterPro" id="IPR021849">
    <property type="entry name" value="EGR_N"/>
</dbReference>
<dbReference type="GO" id="GO:0007622">
    <property type="term" value="P:rhythmic behavior"/>
    <property type="evidence" value="ECO:0007669"/>
    <property type="project" value="Ensembl"/>
</dbReference>
<dbReference type="Proteomes" id="UP000694559">
    <property type="component" value="Unplaced"/>
</dbReference>
<feature type="compositionally biased region" description="Low complexity" evidence="16">
    <location>
        <begin position="431"/>
        <end position="442"/>
    </location>
</feature>
<reference evidence="18" key="2">
    <citation type="submission" date="2025-09" db="UniProtKB">
        <authorList>
            <consortium name="Ensembl"/>
        </authorList>
    </citation>
    <scope>IDENTIFICATION</scope>
</reference>
<evidence type="ECO:0000256" key="16">
    <source>
        <dbReference type="SAM" id="MobiDB-lite"/>
    </source>
</evidence>
<evidence type="ECO:0000256" key="6">
    <source>
        <dbReference type="ARBA" id="ARBA00022737"/>
    </source>
</evidence>
<dbReference type="GO" id="GO:0031625">
    <property type="term" value="F:ubiquitin protein ligase binding"/>
    <property type="evidence" value="ECO:0007669"/>
    <property type="project" value="Ensembl"/>
</dbReference>
<keyword evidence="13 15" id="KW-0539">Nucleus</keyword>
<dbReference type="GO" id="GO:0005654">
    <property type="term" value="C:nucleoplasm"/>
    <property type="evidence" value="ECO:0007669"/>
    <property type="project" value="Ensembl"/>
</dbReference>
<evidence type="ECO:0000256" key="14">
    <source>
        <dbReference type="PROSITE-ProRule" id="PRU00042"/>
    </source>
</evidence>
<dbReference type="PANTHER" id="PTHR23235:SF54">
    <property type="entry name" value="E3 SUMO-PROTEIN LIGASE EGR2"/>
    <property type="match status" value="1"/>
</dbReference>
<keyword evidence="12 15" id="KW-0804">Transcription</keyword>
<dbReference type="GO" id="GO:0035904">
    <property type="term" value="P:aorta development"/>
    <property type="evidence" value="ECO:0007669"/>
    <property type="project" value="Ensembl"/>
</dbReference>
<keyword evidence="8 15" id="KW-0862">Zinc</keyword>
<sequence length="464" mass="48599">GSAGAPVLGCSCWGKRQPTPSRRPGLVHLPEGLYPTEDVAGALPASVIGFPSVDLGAPFDQLNGLIGTEMSDKRALDLQYACSGFAPPPPRSQSFTYMGKFSIDPQYPGASCYAADGILNLVSAGILQGVAAPSTAPPASVAAVPSSSASVGSPGGHGCAMALAAGDLEHLYSPPPPPPPYSACGELYQAQAQQPPPSDGSSPFLAASTGPYPPPPSYHHSPKNVGSVGAEPAGLFSMIPEYAGFFQPQRDFHGPPERKPFPCALDSVRVPPPLTPLSTIRNFTLGGPPSGLSEGPSSGTAISARLAPGAYGGPGSLPLRPILRPRKYPNRPSKTPVHERPYPCPAEGCDRRFSRSDELTRHIRIHTGHKPFQCRICMRNFSRSDHLTTHIRTHTGEKPFACDFCGRKFARSDERKRHTKIHLRQKERKVAGAAAAAAAAGAPQSTPGPGATGLPSCGARTRTP</sequence>